<evidence type="ECO:0000256" key="1">
    <source>
        <dbReference type="ARBA" id="ARBA00004123"/>
    </source>
</evidence>
<feature type="coiled-coil region" evidence="9">
    <location>
        <begin position="1005"/>
        <end position="1040"/>
    </location>
</feature>
<dbReference type="PANTHER" id="PTHR10071:SF281">
    <property type="entry name" value="BOX A-BINDING FACTOR-RELATED"/>
    <property type="match status" value="1"/>
</dbReference>
<dbReference type="PANTHER" id="PTHR10071">
    <property type="entry name" value="TRANSCRIPTION FACTOR GATA FAMILY MEMBER"/>
    <property type="match status" value="1"/>
</dbReference>
<dbReference type="GO" id="GO:0045944">
    <property type="term" value="P:positive regulation of transcription by RNA polymerase II"/>
    <property type="evidence" value="ECO:0007669"/>
    <property type="project" value="TreeGrafter"/>
</dbReference>
<feature type="compositionally biased region" description="Basic and acidic residues" evidence="10">
    <location>
        <begin position="430"/>
        <end position="445"/>
    </location>
</feature>
<evidence type="ECO:0000256" key="6">
    <source>
        <dbReference type="ARBA" id="ARBA00023163"/>
    </source>
</evidence>
<feature type="compositionally biased region" description="Polar residues" evidence="10">
    <location>
        <begin position="587"/>
        <end position="600"/>
    </location>
</feature>
<keyword evidence="5" id="KW-0805">Transcription regulation</keyword>
<feature type="compositionally biased region" description="Low complexity" evidence="10">
    <location>
        <begin position="857"/>
        <end position="870"/>
    </location>
</feature>
<keyword evidence="9" id="KW-0175">Coiled coil</keyword>
<feature type="compositionally biased region" description="Basic and acidic residues" evidence="10">
    <location>
        <begin position="147"/>
        <end position="163"/>
    </location>
</feature>
<dbReference type="GO" id="GO:0000122">
    <property type="term" value="P:negative regulation of transcription by RNA polymerase II"/>
    <property type="evidence" value="ECO:0007669"/>
    <property type="project" value="TreeGrafter"/>
</dbReference>
<feature type="compositionally biased region" description="Low complexity" evidence="10">
    <location>
        <begin position="345"/>
        <end position="363"/>
    </location>
</feature>
<evidence type="ECO:0000313" key="12">
    <source>
        <dbReference type="EMBL" id="KAF9336402.1"/>
    </source>
</evidence>
<dbReference type="Pfam" id="PF08550">
    <property type="entry name" value="GATA_AreA"/>
    <property type="match status" value="1"/>
</dbReference>
<feature type="region of interest" description="Disordered" evidence="10">
    <location>
        <begin position="769"/>
        <end position="938"/>
    </location>
</feature>
<dbReference type="GO" id="GO:0008270">
    <property type="term" value="F:zinc ion binding"/>
    <property type="evidence" value="ECO:0007669"/>
    <property type="project" value="UniProtKB-KW"/>
</dbReference>
<name>A0A9P5SQY4_9FUNG</name>
<feature type="compositionally biased region" description="Low complexity" evidence="10">
    <location>
        <begin position="921"/>
        <end position="938"/>
    </location>
</feature>
<evidence type="ECO:0000256" key="9">
    <source>
        <dbReference type="SAM" id="Coils"/>
    </source>
</evidence>
<dbReference type="Pfam" id="PF00320">
    <property type="entry name" value="GATA"/>
    <property type="match status" value="1"/>
</dbReference>
<feature type="domain" description="GATA-type" evidence="11">
    <location>
        <begin position="721"/>
        <end position="769"/>
    </location>
</feature>
<dbReference type="CDD" id="cd00202">
    <property type="entry name" value="ZnF_GATA"/>
    <property type="match status" value="1"/>
</dbReference>
<feature type="compositionally biased region" description="Polar residues" evidence="10">
    <location>
        <begin position="1"/>
        <end position="10"/>
    </location>
</feature>
<keyword evidence="3 8" id="KW-0863">Zinc-finger</keyword>
<proteinExistence type="predicted"/>
<dbReference type="GO" id="GO:0005634">
    <property type="term" value="C:nucleus"/>
    <property type="evidence" value="ECO:0007669"/>
    <property type="project" value="UniProtKB-SubCell"/>
</dbReference>
<evidence type="ECO:0000256" key="8">
    <source>
        <dbReference type="PROSITE-ProRule" id="PRU00094"/>
    </source>
</evidence>
<evidence type="ECO:0000256" key="10">
    <source>
        <dbReference type="SAM" id="MobiDB-lite"/>
    </source>
</evidence>
<dbReference type="GO" id="GO:0000981">
    <property type="term" value="F:DNA-binding transcription factor activity, RNA polymerase II-specific"/>
    <property type="evidence" value="ECO:0007669"/>
    <property type="project" value="TreeGrafter"/>
</dbReference>
<sequence>MNHNSPQYPTSPAYDRASPTPSSPSSPAPSHDGSYRSSKGKRSTPAARLPESLLSSTIEFPKPKPRRKQPSELGSPGPNTDYSHPHGDISAEEGSEEDEASKQAKEDPLAAQVWRLYTKAKDSLPNGKRLENLTWRMMAMTLHKKNKEKEDKEREEHAMDHQRTVPSGQPSYMDTVSSKPMPTMSIAIPPPNHTHHHSMDTASGMFDTAMQSDSDDDQDTQSNASSVASSPREMRFAGIPTMTPIKSPPVSQNYNNKFPSGSSVSPNSRQKKSHSNSGQFNSNNVIHSNDKSAFHQPVKTPPNTFMSGVSPSPTNAISIDFISSGSGPAFNSAGSTNSGSQNRPSLSRSSTGSKSGHSTSSRQSSHRLSSHQGKSAKQLNLQSATTGSFHAPMSNPYLGSINIPHDASSGDSDIESSRPSSPTIMFPTKSSDHSKQKSRESEVSVKQESPTQKKLVPNDFGIKNKGMSDYSDDNMIGANPLAPNGAFFQEFLMAQQQQQQQQLFQQQLLQQQLQNANANGFGEMSYSDILAMINFSNNGDGMSGFMPDTEVLNNQFFGASNDMASSGPGFINPAQLLPFSQAGSFYNESSQSFETPSEAVQNDEVDMDTGEVEQAPSSRKTVSESGWTSDNNYSSGNSNGSNKNSQSSSTTSKKTPSTSTGSVVPGKRPRAHGRHSESKNEGKVTDESADSGNAMMQHSNSSESSLNNSGDNSSAPLVPTKCTNCDTQTTPLWRRNPEGLPLCNACGLFLKLHGVVRPLSLKTDVIKKRNRNQNANGHAASGEDHSENGTSKSTEESTPSKPIKAAQRRKSVELNSIPGAQESKDMSMSLPKGGLNSATSNSSPTTPTGGALGNDPASGSNNSGATSTGAFPPSHTFPKRQRRFSSDAKGAAAAAQAQLTESQPSKPLSLKQKQQQKKQQLHQQHQPPTPTQQGFPSPQSILQQQALTLQQQEQLQAGLGGIAGMDSSQMQLPYAFTTLPLSQQQQGVATLERAQQLMYQDMLRRRQQQQEQQAQQQQLHEQQQRQQQQAQQQQQLHQQQQIMAYLKRQQQIQNMDSSLTPQQQQIQLQFQQQQQFLQQQAQAQANSNSNSSSNNSSTSSRRL</sequence>
<feature type="compositionally biased region" description="Polar residues" evidence="10">
    <location>
        <begin position="249"/>
        <end position="268"/>
    </location>
</feature>
<dbReference type="PROSITE" id="PS00344">
    <property type="entry name" value="GATA_ZN_FINGER_1"/>
    <property type="match status" value="1"/>
</dbReference>
<keyword evidence="2" id="KW-0479">Metal-binding</keyword>
<dbReference type="PROSITE" id="PS50114">
    <property type="entry name" value="GATA_ZN_FINGER_2"/>
    <property type="match status" value="1"/>
</dbReference>
<keyword evidence="13" id="KW-1185">Reference proteome</keyword>
<feature type="compositionally biased region" description="Low complexity" evidence="10">
    <location>
        <begin position="891"/>
        <end position="913"/>
    </location>
</feature>
<evidence type="ECO:0000313" key="13">
    <source>
        <dbReference type="Proteomes" id="UP000696485"/>
    </source>
</evidence>
<dbReference type="InterPro" id="IPR013860">
    <property type="entry name" value="AreA_GATA"/>
</dbReference>
<evidence type="ECO:0000256" key="7">
    <source>
        <dbReference type="ARBA" id="ARBA00023242"/>
    </source>
</evidence>
<dbReference type="AlphaFoldDB" id="A0A9P5SQY4"/>
<feature type="compositionally biased region" description="Polar residues" evidence="10">
    <location>
        <begin position="615"/>
        <end position="627"/>
    </location>
</feature>
<feature type="compositionally biased region" description="Polar residues" evidence="10">
    <location>
        <begin position="375"/>
        <end position="388"/>
    </location>
</feature>
<keyword evidence="6" id="KW-0804">Transcription</keyword>
<accession>A0A9P5SQY4</accession>
<comment type="caution">
    <text evidence="12">The sequence shown here is derived from an EMBL/GenBank/DDBJ whole genome shotgun (WGS) entry which is preliminary data.</text>
</comment>
<feature type="region of interest" description="Disordered" evidence="10">
    <location>
        <begin position="145"/>
        <end position="460"/>
    </location>
</feature>
<feature type="compositionally biased region" description="Low complexity" evidence="10">
    <location>
        <begin position="628"/>
        <end position="662"/>
    </location>
</feature>
<evidence type="ECO:0000256" key="5">
    <source>
        <dbReference type="ARBA" id="ARBA00023015"/>
    </source>
</evidence>
<feature type="region of interest" description="Disordered" evidence="10">
    <location>
        <begin position="1079"/>
        <end position="1103"/>
    </location>
</feature>
<keyword evidence="4" id="KW-0862">Zinc</keyword>
<dbReference type="PRINTS" id="PR00619">
    <property type="entry name" value="GATAZNFINGER"/>
</dbReference>
<organism evidence="12 13">
    <name type="scientific">Podila minutissima</name>
    <dbReference type="NCBI Taxonomy" id="64525"/>
    <lineage>
        <taxon>Eukaryota</taxon>
        <taxon>Fungi</taxon>
        <taxon>Fungi incertae sedis</taxon>
        <taxon>Mucoromycota</taxon>
        <taxon>Mortierellomycotina</taxon>
        <taxon>Mortierellomycetes</taxon>
        <taxon>Mortierellales</taxon>
        <taxon>Mortierellaceae</taxon>
        <taxon>Podila</taxon>
    </lineage>
</organism>
<evidence type="ECO:0000256" key="4">
    <source>
        <dbReference type="ARBA" id="ARBA00022833"/>
    </source>
</evidence>
<comment type="subcellular location">
    <subcellularLocation>
        <location evidence="1">Nucleus</location>
    </subcellularLocation>
</comment>
<dbReference type="SMART" id="SM00401">
    <property type="entry name" value="ZnF_GATA"/>
    <property type="match status" value="1"/>
</dbReference>
<feature type="compositionally biased region" description="Low complexity" evidence="10">
    <location>
        <begin position="790"/>
        <end position="802"/>
    </location>
</feature>
<evidence type="ECO:0000256" key="2">
    <source>
        <dbReference type="ARBA" id="ARBA00022723"/>
    </source>
</evidence>
<dbReference type="InterPro" id="IPR013088">
    <property type="entry name" value="Znf_NHR/GATA"/>
</dbReference>
<dbReference type="SUPFAM" id="SSF57716">
    <property type="entry name" value="Glucocorticoid receptor-like (DNA-binding domain)"/>
    <property type="match status" value="1"/>
</dbReference>
<dbReference type="Gene3D" id="3.30.50.10">
    <property type="entry name" value="Erythroid Transcription Factor GATA-1, subunit A"/>
    <property type="match status" value="1"/>
</dbReference>
<reference evidence="12" key="1">
    <citation type="journal article" date="2020" name="Fungal Divers.">
        <title>Resolving the Mortierellaceae phylogeny through synthesis of multi-gene phylogenetics and phylogenomics.</title>
        <authorList>
            <person name="Vandepol N."/>
            <person name="Liber J."/>
            <person name="Desiro A."/>
            <person name="Na H."/>
            <person name="Kennedy M."/>
            <person name="Barry K."/>
            <person name="Grigoriev I.V."/>
            <person name="Miller A.N."/>
            <person name="O'Donnell K."/>
            <person name="Stajich J.E."/>
            <person name="Bonito G."/>
        </authorList>
    </citation>
    <scope>NUCLEOTIDE SEQUENCE</scope>
    <source>
        <strain evidence="12">NVP1</strain>
    </source>
</reference>
<feature type="compositionally biased region" description="Polar residues" evidence="10">
    <location>
        <begin position="301"/>
        <end position="326"/>
    </location>
</feature>
<protein>
    <recommendedName>
        <fullName evidence="11">GATA-type domain-containing protein</fullName>
    </recommendedName>
</protein>
<feature type="compositionally biased region" description="Basic and acidic residues" evidence="10">
    <location>
        <begin position="674"/>
        <end position="686"/>
    </location>
</feature>
<evidence type="ECO:0000256" key="3">
    <source>
        <dbReference type="ARBA" id="ARBA00022771"/>
    </source>
</evidence>
<dbReference type="Proteomes" id="UP000696485">
    <property type="component" value="Unassembled WGS sequence"/>
</dbReference>
<dbReference type="InterPro" id="IPR000679">
    <property type="entry name" value="Znf_GATA"/>
</dbReference>
<feature type="compositionally biased region" description="Acidic residues" evidence="10">
    <location>
        <begin position="601"/>
        <end position="611"/>
    </location>
</feature>
<gene>
    <name evidence="12" type="ORF">BG006_008809</name>
</gene>
<dbReference type="GO" id="GO:0000978">
    <property type="term" value="F:RNA polymerase II cis-regulatory region sequence-specific DNA binding"/>
    <property type="evidence" value="ECO:0007669"/>
    <property type="project" value="TreeGrafter"/>
</dbReference>
<evidence type="ECO:0000259" key="11">
    <source>
        <dbReference type="PROSITE" id="PS50114"/>
    </source>
</evidence>
<dbReference type="InterPro" id="IPR039355">
    <property type="entry name" value="Transcription_factor_GATA"/>
</dbReference>
<feature type="compositionally biased region" description="Acidic residues" evidence="10">
    <location>
        <begin position="90"/>
        <end position="99"/>
    </location>
</feature>
<feature type="region of interest" description="Disordered" evidence="10">
    <location>
        <begin position="1"/>
        <end position="109"/>
    </location>
</feature>
<feature type="compositionally biased region" description="Polar residues" evidence="10">
    <location>
        <begin position="332"/>
        <end position="344"/>
    </location>
</feature>
<dbReference type="FunFam" id="3.30.50.10:FF:000007">
    <property type="entry name" value="Nitrogen regulatory AreA, N-terminal"/>
    <property type="match status" value="1"/>
</dbReference>
<feature type="compositionally biased region" description="Low complexity" evidence="10">
    <location>
        <begin position="836"/>
        <end position="849"/>
    </location>
</feature>
<keyword evidence="7" id="KW-0539">Nucleus</keyword>
<feature type="region of interest" description="Disordered" evidence="10">
    <location>
        <begin position="587"/>
        <end position="722"/>
    </location>
</feature>
<dbReference type="EMBL" id="JAAAUY010000061">
    <property type="protein sequence ID" value="KAF9336402.1"/>
    <property type="molecule type" value="Genomic_DNA"/>
</dbReference>
<feature type="compositionally biased region" description="Low complexity" evidence="10">
    <location>
        <begin position="699"/>
        <end position="714"/>
    </location>
</feature>
<feature type="compositionally biased region" description="Polar residues" evidence="10">
    <location>
        <begin position="164"/>
        <end position="180"/>
    </location>
</feature>
<feature type="compositionally biased region" description="Polar residues" evidence="10">
    <location>
        <begin position="275"/>
        <end position="287"/>
    </location>
</feature>